<proteinExistence type="predicted"/>
<dbReference type="AlphaFoldDB" id="A0A433QAT1"/>
<keyword evidence="2" id="KW-1185">Reference proteome</keyword>
<organism evidence="1 2">
    <name type="scientific">Jimgerdemannia flammicorona</name>
    <dbReference type="NCBI Taxonomy" id="994334"/>
    <lineage>
        <taxon>Eukaryota</taxon>
        <taxon>Fungi</taxon>
        <taxon>Fungi incertae sedis</taxon>
        <taxon>Mucoromycota</taxon>
        <taxon>Mucoromycotina</taxon>
        <taxon>Endogonomycetes</taxon>
        <taxon>Endogonales</taxon>
        <taxon>Endogonaceae</taxon>
        <taxon>Jimgerdemannia</taxon>
    </lineage>
</organism>
<evidence type="ECO:0000313" key="1">
    <source>
        <dbReference type="EMBL" id="RUS26882.1"/>
    </source>
</evidence>
<name>A0A433QAT1_9FUNG</name>
<dbReference type="Proteomes" id="UP000274822">
    <property type="component" value="Unassembled WGS sequence"/>
</dbReference>
<reference evidence="1 2" key="1">
    <citation type="journal article" date="2018" name="New Phytol.">
        <title>Phylogenomics of Endogonaceae and evolution of mycorrhizas within Mucoromycota.</title>
        <authorList>
            <person name="Chang Y."/>
            <person name="Desiro A."/>
            <person name="Na H."/>
            <person name="Sandor L."/>
            <person name="Lipzen A."/>
            <person name="Clum A."/>
            <person name="Barry K."/>
            <person name="Grigoriev I.V."/>
            <person name="Martin F.M."/>
            <person name="Stajich J.E."/>
            <person name="Smith M.E."/>
            <person name="Bonito G."/>
            <person name="Spatafora J.W."/>
        </authorList>
    </citation>
    <scope>NUCLEOTIDE SEQUENCE [LARGE SCALE GENOMIC DNA]</scope>
    <source>
        <strain evidence="1 2">AD002</strain>
    </source>
</reference>
<evidence type="ECO:0000313" key="2">
    <source>
        <dbReference type="Proteomes" id="UP000274822"/>
    </source>
</evidence>
<gene>
    <name evidence="1" type="ORF">BC938DRAFT_483994</name>
</gene>
<comment type="caution">
    <text evidence="1">The sequence shown here is derived from an EMBL/GenBank/DDBJ whole genome shotgun (WGS) entry which is preliminary data.</text>
</comment>
<sequence>MINDTVTFKQFCSGKQDEGMPPRVK</sequence>
<accession>A0A433QAT1</accession>
<dbReference type="EMBL" id="RBNJ01009454">
    <property type="protein sequence ID" value="RUS26882.1"/>
    <property type="molecule type" value="Genomic_DNA"/>
</dbReference>
<protein>
    <submittedName>
        <fullName evidence="1">Uncharacterized protein</fullName>
    </submittedName>
</protein>